<sequence length="128" mass="14983">DFFKANSVLEKKKNLSAKKIRGVLKKSYSKNSLPSIKYIMKLMGSSGKKVQKKNHRALASSIVDYIYARTLKLNGLESSKKLRFRLRRLKKSPLLTEFQKLKRLIWCLQNQNNQFENYIFVDEVTIIV</sequence>
<reference evidence="1 2" key="1">
    <citation type="journal article" date="2018" name="Sci. Rep.">
        <title>Genomic signatures of local adaptation to the degree of environmental predictability in rotifers.</title>
        <authorList>
            <person name="Franch-Gras L."/>
            <person name="Hahn C."/>
            <person name="Garcia-Roger E.M."/>
            <person name="Carmona M.J."/>
            <person name="Serra M."/>
            <person name="Gomez A."/>
        </authorList>
    </citation>
    <scope>NUCLEOTIDE SEQUENCE [LARGE SCALE GENOMIC DNA]</scope>
    <source>
        <strain evidence="1">HYR1</strain>
    </source>
</reference>
<keyword evidence="2" id="KW-1185">Reference proteome</keyword>
<dbReference type="EMBL" id="REGN01006901">
    <property type="protein sequence ID" value="RNA07925.1"/>
    <property type="molecule type" value="Genomic_DNA"/>
</dbReference>
<proteinExistence type="predicted"/>
<dbReference type="AlphaFoldDB" id="A0A3M7QAF5"/>
<evidence type="ECO:0000313" key="1">
    <source>
        <dbReference type="EMBL" id="RNA07925.1"/>
    </source>
</evidence>
<name>A0A3M7QAF5_BRAPC</name>
<comment type="caution">
    <text evidence="1">The sequence shown here is derived from an EMBL/GenBank/DDBJ whole genome shotgun (WGS) entry which is preliminary data.</text>
</comment>
<gene>
    <name evidence="1" type="ORF">BpHYR1_011579</name>
</gene>
<accession>A0A3M7QAF5</accession>
<evidence type="ECO:0000313" key="2">
    <source>
        <dbReference type="Proteomes" id="UP000276133"/>
    </source>
</evidence>
<feature type="non-terminal residue" evidence="1">
    <location>
        <position position="1"/>
    </location>
</feature>
<dbReference type="Proteomes" id="UP000276133">
    <property type="component" value="Unassembled WGS sequence"/>
</dbReference>
<protein>
    <submittedName>
        <fullName evidence="1">Uncharacterized protein</fullName>
    </submittedName>
</protein>
<organism evidence="1 2">
    <name type="scientific">Brachionus plicatilis</name>
    <name type="common">Marine rotifer</name>
    <name type="synonym">Brachionus muelleri</name>
    <dbReference type="NCBI Taxonomy" id="10195"/>
    <lineage>
        <taxon>Eukaryota</taxon>
        <taxon>Metazoa</taxon>
        <taxon>Spiralia</taxon>
        <taxon>Gnathifera</taxon>
        <taxon>Rotifera</taxon>
        <taxon>Eurotatoria</taxon>
        <taxon>Monogononta</taxon>
        <taxon>Pseudotrocha</taxon>
        <taxon>Ploima</taxon>
        <taxon>Brachionidae</taxon>
        <taxon>Brachionus</taxon>
    </lineage>
</organism>